<proteinExistence type="predicted"/>
<comment type="caution">
    <text evidence="2">The sequence shown here is derived from an EMBL/GenBank/DDBJ whole genome shotgun (WGS) entry which is preliminary data.</text>
</comment>
<protein>
    <submittedName>
        <fullName evidence="2">Uncharacterized protein</fullName>
    </submittedName>
</protein>
<dbReference type="Gene3D" id="1.10.443.10">
    <property type="entry name" value="Intergrase catalytic core"/>
    <property type="match status" value="1"/>
</dbReference>
<keyword evidence="1" id="KW-0233">DNA recombination</keyword>
<name>A0ABT3SUX2_9GAMM</name>
<accession>A0ABT3SUX2</accession>
<dbReference type="RefSeq" id="WP_279252066.1">
    <property type="nucleotide sequence ID" value="NZ_SHNP01000002.1"/>
</dbReference>
<dbReference type="InterPro" id="IPR011010">
    <property type="entry name" value="DNA_brk_join_enz"/>
</dbReference>
<keyword evidence="3" id="KW-1185">Reference proteome</keyword>
<reference evidence="2" key="1">
    <citation type="submission" date="2019-02" db="EMBL/GenBank/DDBJ databases">
        <authorList>
            <person name="Li S.-H."/>
        </authorList>
    </citation>
    <scope>NUCLEOTIDE SEQUENCE</scope>
    <source>
        <strain evidence="2">IMCC8485</strain>
    </source>
</reference>
<dbReference type="Proteomes" id="UP001143307">
    <property type="component" value="Unassembled WGS sequence"/>
</dbReference>
<gene>
    <name evidence="2" type="ORF">EYC87_05845</name>
</gene>
<dbReference type="SUPFAM" id="SSF56349">
    <property type="entry name" value="DNA breaking-rejoining enzymes"/>
    <property type="match status" value="1"/>
</dbReference>
<dbReference type="EMBL" id="SHNP01000002">
    <property type="protein sequence ID" value="MCX2973109.1"/>
    <property type="molecule type" value="Genomic_DNA"/>
</dbReference>
<dbReference type="InterPro" id="IPR013762">
    <property type="entry name" value="Integrase-like_cat_sf"/>
</dbReference>
<evidence type="ECO:0000256" key="1">
    <source>
        <dbReference type="ARBA" id="ARBA00023172"/>
    </source>
</evidence>
<evidence type="ECO:0000313" key="2">
    <source>
        <dbReference type="EMBL" id="MCX2973109.1"/>
    </source>
</evidence>
<sequence length="110" mass="12251">MKHIDQAAEMTPAVRKPLKAHMKEFKKTGHPQVFRGRVAGKPADFDELIRTAIHEMIEPDFRGEMPVFHTVRHTAATEMGAAGATETEIMAVTWHKTSVTAQAPDDSDRT</sequence>
<evidence type="ECO:0000313" key="3">
    <source>
        <dbReference type="Proteomes" id="UP001143307"/>
    </source>
</evidence>
<organism evidence="2 3">
    <name type="scientific">Candidatus Seongchinamella marina</name>
    <dbReference type="NCBI Taxonomy" id="2518990"/>
    <lineage>
        <taxon>Bacteria</taxon>
        <taxon>Pseudomonadati</taxon>
        <taxon>Pseudomonadota</taxon>
        <taxon>Gammaproteobacteria</taxon>
        <taxon>Cellvibrionales</taxon>
        <taxon>Halieaceae</taxon>
        <taxon>Seongchinamella</taxon>
    </lineage>
</organism>